<comment type="caution">
    <text evidence="13">The sequence shown here is derived from an EMBL/GenBank/DDBJ whole genome shotgun (WGS) entry which is preliminary data.</text>
</comment>
<dbReference type="SUPFAM" id="SSF52833">
    <property type="entry name" value="Thioredoxin-like"/>
    <property type="match status" value="1"/>
</dbReference>
<keyword evidence="5 13" id="KW-0560">Oxidoreductase</keyword>
<comment type="similarity">
    <text evidence="9">Belongs to the peroxiredoxin family. BCP/PrxQ subfamily.</text>
</comment>
<evidence type="ECO:0000259" key="12">
    <source>
        <dbReference type="PROSITE" id="PS51352"/>
    </source>
</evidence>
<protein>
    <recommendedName>
        <fullName evidence="2">thioredoxin-dependent peroxiredoxin</fullName>
        <ecNumber evidence="2">1.11.1.24</ecNumber>
    </recommendedName>
    <alternativeName>
        <fullName evidence="8">Thioredoxin peroxidase</fullName>
    </alternativeName>
</protein>
<dbReference type="GO" id="GO:0140824">
    <property type="term" value="F:thioredoxin-dependent peroxiredoxin activity"/>
    <property type="evidence" value="ECO:0007669"/>
    <property type="project" value="UniProtKB-EC"/>
</dbReference>
<evidence type="ECO:0000256" key="5">
    <source>
        <dbReference type="ARBA" id="ARBA00023002"/>
    </source>
</evidence>
<dbReference type="InterPro" id="IPR036249">
    <property type="entry name" value="Thioredoxin-like_sf"/>
</dbReference>
<evidence type="ECO:0000256" key="8">
    <source>
        <dbReference type="ARBA" id="ARBA00032824"/>
    </source>
</evidence>
<organism evidence="13 14">
    <name type="scientific">Deinococcus navajonensis</name>
    <dbReference type="NCBI Taxonomy" id="309884"/>
    <lineage>
        <taxon>Bacteria</taxon>
        <taxon>Thermotogati</taxon>
        <taxon>Deinococcota</taxon>
        <taxon>Deinococci</taxon>
        <taxon>Deinococcales</taxon>
        <taxon>Deinococcaceae</taxon>
        <taxon>Deinococcus</taxon>
    </lineage>
</organism>
<dbReference type="InterPro" id="IPR000866">
    <property type="entry name" value="AhpC/TSA"/>
</dbReference>
<dbReference type="CDD" id="cd03017">
    <property type="entry name" value="PRX_BCP"/>
    <property type="match status" value="1"/>
</dbReference>
<keyword evidence="4" id="KW-0049">Antioxidant</keyword>
<evidence type="ECO:0000313" key="13">
    <source>
        <dbReference type="EMBL" id="MFC4425445.1"/>
    </source>
</evidence>
<keyword evidence="14" id="KW-1185">Reference proteome</keyword>
<evidence type="ECO:0000256" key="4">
    <source>
        <dbReference type="ARBA" id="ARBA00022862"/>
    </source>
</evidence>
<proteinExistence type="inferred from homology"/>
<dbReference type="InterPro" id="IPR013766">
    <property type="entry name" value="Thioredoxin_domain"/>
</dbReference>
<dbReference type="Gene3D" id="3.40.30.10">
    <property type="entry name" value="Glutaredoxin"/>
    <property type="match status" value="1"/>
</dbReference>
<dbReference type="InterPro" id="IPR050924">
    <property type="entry name" value="Peroxiredoxin_BCP/PrxQ"/>
</dbReference>
<comment type="catalytic activity">
    <reaction evidence="10">
        <text>a hydroperoxide + [thioredoxin]-dithiol = an alcohol + [thioredoxin]-disulfide + H2O</text>
        <dbReference type="Rhea" id="RHEA:62620"/>
        <dbReference type="Rhea" id="RHEA-COMP:10698"/>
        <dbReference type="Rhea" id="RHEA-COMP:10700"/>
        <dbReference type="ChEBI" id="CHEBI:15377"/>
        <dbReference type="ChEBI" id="CHEBI:29950"/>
        <dbReference type="ChEBI" id="CHEBI:30879"/>
        <dbReference type="ChEBI" id="CHEBI:35924"/>
        <dbReference type="ChEBI" id="CHEBI:50058"/>
        <dbReference type="EC" id="1.11.1.24"/>
    </reaction>
</comment>
<feature type="domain" description="Thioredoxin" evidence="12">
    <location>
        <begin position="3"/>
        <end position="153"/>
    </location>
</feature>
<evidence type="ECO:0000256" key="3">
    <source>
        <dbReference type="ARBA" id="ARBA00022559"/>
    </source>
</evidence>
<evidence type="ECO:0000256" key="6">
    <source>
        <dbReference type="ARBA" id="ARBA00023157"/>
    </source>
</evidence>
<dbReference type="EMBL" id="JBHSEH010000005">
    <property type="protein sequence ID" value="MFC4425445.1"/>
    <property type="molecule type" value="Genomic_DNA"/>
</dbReference>
<evidence type="ECO:0000256" key="10">
    <source>
        <dbReference type="ARBA" id="ARBA00049091"/>
    </source>
</evidence>
<dbReference type="RefSeq" id="WP_380036846.1">
    <property type="nucleotide sequence ID" value="NZ_JBHSEH010000005.1"/>
</dbReference>
<dbReference type="PANTHER" id="PTHR42801:SF4">
    <property type="entry name" value="AHPC_TSA FAMILY PROTEIN"/>
    <property type="match status" value="1"/>
</dbReference>
<evidence type="ECO:0000256" key="2">
    <source>
        <dbReference type="ARBA" id="ARBA00013017"/>
    </source>
</evidence>
<dbReference type="PROSITE" id="PS51352">
    <property type="entry name" value="THIOREDOXIN_2"/>
    <property type="match status" value="1"/>
</dbReference>
<gene>
    <name evidence="13" type="ORF">ACFOZ9_04410</name>
</gene>
<dbReference type="Proteomes" id="UP001595998">
    <property type="component" value="Unassembled WGS sequence"/>
</dbReference>
<accession>A0ABV8XMJ4</accession>
<keyword evidence="6" id="KW-1015">Disulfide bond</keyword>
<dbReference type="Pfam" id="PF00578">
    <property type="entry name" value="AhpC-TSA"/>
    <property type="match status" value="1"/>
</dbReference>
<dbReference type="EC" id="1.11.1.24" evidence="2"/>
<feature type="region of interest" description="Disordered" evidence="11">
    <location>
        <begin position="1"/>
        <end position="21"/>
    </location>
</feature>
<evidence type="ECO:0000256" key="9">
    <source>
        <dbReference type="ARBA" id="ARBA00038489"/>
    </source>
</evidence>
<comment type="function">
    <text evidence="1">Thiol-specific peroxidase that catalyzes the reduction of hydrogen peroxide and organic hydroperoxides to water and alcohols, respectively. Plays a role in cell protection against oxidative stress by detoxifying peroxides and as sensor of hydrogen peroxide-mediated signaling events.</text>
</comment>
<sequence>MALHKGDQVPSFTAIQDNGRPYTPEPGRWRVLFFFPKAATTHCQLQARRYQAVAADFRELGVEVVGINSDPRREQVSFRELCVLDYPLLADENHAVTELFGVMDEAWPGEQVRRARRETFLVSPEGVIVRHWTNVDPGSDATTVLEDVRSRLSPA</sequence>
<keyword evidence="3 13" id="KW-0575">Peroxidase</keyword>
<evidence type="ECO:0000256" key="7">
    <source>
        <dbReference type="ARBA" id="ARBA00023284"/>
    </source>
</evidence>
<reference evidence="14" key="1">
    <citation type="journal article" date="2019" name="Int. J. Syst. Evol. Microbiol.">
        <title>The Global Catalogue of Microorganisms (GCM) 10K type strain sequencing project: providing services to taxonomists for standard genome sequencing and annotation.</title>
        <authorList>
            <consortium name="The Broad Institute Genomics Platform"/>
            <consortium name="The Broad Institute Genome Sequencing Center for Infectious Disease"/>
            <person name="Wu L."/>
            <person name="Ma J."/>
        </authorList>
    </citation>
    <scope>NUCLEOTIDE SEQUENCE [LARGE SCALE GENOMIC DNA]</scope>
    <source>
        <strain evidence="14">CCUG 56029</strain>
    </source>
</reference>
<evidence type="ECO:0000256" key="1">
    <source>
        <dbReference type="ARBA" id="ARBA00003330"/>
    </source>
</evidence>
<keyword evidence="7" id="KW-0676">Redox-active center</keyword>
<evidence type="ECO:0000313" key="14">
    <source>
        <dbReference type="Proteomes" id="UP001595998"/>
    </source>
</evidence>
<evidence type="ECO:0000256" key="11">
    <source>
        <dbReference type="SAM" id="MobiDB-lite"/>
    </source>
</evidence>
<name>A0ABV8XMJ4_9DEIO</name>
<dbReference type="PANTHER" id="PTHR42801">
    <property type="entry name" value="THIOREDOXIN-DEPENDENT PEROXIDE REDUCTASE"/>
    <property type="match status" value="1"/>
</dbReference>